<sequence>MMDVSLIAPTLPLTSLTVVLLEYKLLETVIEGTEKSNDSSPTETVVPLKSSRRLGTTILNFKEHCVSCDEKCLPLDPRHPDKWRKVYQCRTTEDYKQKILLNCDEHNDDLANEVRVRLSGVVTDLHAADVQYHNEEECRIFVEDNTNELIITAEHPIPISITNGQVRIQTNFRNTQEEADVIIVNQLVYLAPKGASTISVVSDDTDIFVLLLYFYCKEKLTCEVFMQSPNAGRGTVDIKATPTKHSNIAEFLPGVHALSGCDTTSFLYGIGKATAWKVLNSGKTLKLLGKQDVPMEDILMWKSSLLSEPPEDADPVKYGWTKRNDKL</sequence>
<reference evidence="1" key="1">
    <citation type="submission" date="2023-11" db="EMBL/GenBank/DDBJ databases">
        <title>Genome assemblies of two species of porcelain crab, Petrolisthes cinctipes and Petrolisthes manimaculis (Anomura: Porcellanidae).</title>
        <authorList>
            <person name="Angst P."/>
        </authorList>
    </citation>
    <scope>NUCLEOTIDE SEQUENCE</scope>
    <source>
        <strain evidence="1">PB745_02</strain>
        <tissue evidence="1">Gill</tissue>
    </source>
</reference>
<keyword evidence="2" id="KW-1185">Reference proteome</keyword>
<accession>A0AAE1QNM0</accession>
<dbReference type="Proteomes" id="UP001292094">
    <property type="component" value="Unassembled WGS sequence"/>
</dbReference>
<protein>
    <submittedName>
        <fullName evidence="1">Uncharacterized protein</fullName>
    </submittedName>
</protein>
<comment type="caution">
    <text evidence="1">The sequence shown here is derived from an EMBL/GenBank/DDBJ whole genome shotgun (WGS) entry which is preliminary data.</text>
</comment>
<organism evidence="1 2">
    <name type="scientific">Petrolisthes manimaculis</name>
    <dbReference type="NCBI Taxonomy" id="1843537"/>
    <lineage>
        <taxon>Eukaryota</taxon>
        <taxon>Metazoa</taxon>
        <taxon>Ecdysozoa</taxon>
        <taxon>Arthropoda</taxon>
        <taxon>Crustacea</taxon>
        <taxon>Multicrustacea</taxon>
        <taxon>Malacostraca</taxon>
        <taxon>Eumalacostraca</taxon>
        <taxon>Eucarida</taxon>
        <taxon>Decapoda</taxon>
        <taxon>Pleocyemata</taxon>
        <taxon>Anomura</taxon>
        <taxon>Galatheoidea</taxon>
        <taxon>Porcellanidae</taxon>
        <taxon>Petrolisthes</taxon>
    </lineage>
</organism>
<evidence type="ECO:0000313" key="1">
    <source>
        <dbReference type="EMBL" id="KAK4328552.1"/>
    </source>
</evidence>
<dbReference type="InterPro" id="IPR036279">
    <property type="entry name" value="5-3_exonuclease_C_sf"/>
</dbReference>
<gene>
    <name evidence="1" type="ORF">Pmani_001029</name>
</gene>
<dbReference type="EMBL" id="JAWZYT010000072">
    <property type="protein sequence ID" value="KAK4328552.1"/>
    <property type="molecule type" value="Genomic_DNA"/>
</dbReference>
<name>A0AAE1QNM0_9EUCA</name>
<proteinExistence type="predicted"/>
<dbReference type="SUPFAM" id="SSF47807">
    <property type="entry name" value="5' to 3' exonuclease, C-terminal subdomain"/>
    <property type="match status" value="1"/>
</dbReference>
<evidence type="ECO:0000313" key="2">
    <source>
        <dbReference type="Proteomes" id="UP001292094"/>
    </source>
</evidence>
<dbReference type="AlphaFoldDB" id="A0AAE1QNM0"/>